<evidence type="ECO:0000259" key="2">
    <source>
        <dbReference type="Pfam" id="PF02272"/>
    </source>
</evidence>
<dbReference type="InterPro" id="IPR003156">
    <property type="entry name" value="DHHA1_dom"/>
</dbReference>
<evidence type="ECO:0000313" key="3">
    <source>
        <dbReference type="EMBL" id="WWD79290.1"/>
    </source>
</evidence>
<dbReference type="PANTHER" id="PTHR47618">
    <property type="entry name" value="BIFUNCTIONAL OLIGORIBONUCLEASE AND PAP PHOSPHATASE NRNA"/>
    <property type="match status" value="1"/>
</dbReference>
<name>A0A5C7F834_9BACI</name>
<accession>A0A5C7F834</accession>
<dbReference type="GO" id="GO:0008441">
    <property type="term" value="F:3'(2'),5'-bisphosphate nucleotidase activity"/>
    <property type="evidence" value="ECO:0007669"/>
    <property type="project" value="UniProtKB-EC"/>
</dbReference>
<dbReference type="EC" id="3.1.3.7" evidence="3"/>
<gene>
    <name evidence="3" type="ORF">FTX54_012805</name>
</gene>
<dbReference type="EMBL" id="CP144914">
    <property type="protein sequence ID" value="WWD79290.1"/>
    <property type="molecule type" value="Genomic_DNA"/>
</dbReference>
<dbReference type="Pfam" id="PF01368">
    <property type="entry name" value="DHH"/>
    <property type="match status" value="1"/>
</dbReference>
<keyword evidence="4" id="KW-1185">Reference proteome</keyword>
<evidence type="ECO:0000313" key="4">
    <source>
        <dbReference type="Proteomes" id="UP000321816"/>
    </source>
</evidence>
<dbReference type="InterPro" id="IPR038763">
    <property type="entry name" value="DHH_sf"/>
</dbReference>
<dbReference type="InterPro" id="IPR051319">
    <property type="entry name" value="Oligoribo/pAp-PDE_c-di-AMP_PDE"/>
</dbReference>
<dbReference type="Pfam" id="PF02272">
    <property type="entry name" value="DHHA1"/>
    <property type="match status" value="1"/>
</dbReference>
<feature type="domain" description="DDH" evidence="1">
    <location>
        <begin position="18"/>
        <end position="154"/>
    </location>
</feature>
<proteinExistence type="predicted"/>
<dbReference type="PANTHER" id="PTHR47618:SF1">
    <property type="entry name" value="BIFUNCTIONAL OLIGORIBONUCLEASE AND PAP PHOSPHATASE NRNA"/>
    <property type="match status" value="1"/>
</dbReference>
<dbReference type="InterPro" id="IPR001667">
    <property type="entry name" value="DDH_dom"/>
</dbReference>
<dbReference type="RefSeq" id="WP_147803400.1">
    <property type="nucleotide sequence ID" value="NZ_CP144914.1"/>
</dbReference>
<dbReference type="SUPFAM" id="SSF64182">
    <property type="entry name" value="DHH phosphoesterases"/>
    <property type="match status" value="1"/>
</dbReference>
<evidence type="ECO:0000259" key="1">
    <source>
        <dbReference type="Pfam" id="PF01368"/>
    </source>
</evidence>
<dbReference type="Proteomes" id="UP000321816">
    <property type="component" value="Chromosome"/>
</dbReference>
<dbReference type="AlphaFoldDB" id="A0A5C7F834"/>
<protein>
    <submittedName>
        <fullName evidence="3">Bifunctional oligoribonuclease/PAP phosphatase NrnA</fullName>
        <ecNumber evidence="3">3.1.3.7</ecNumber>
    </submittedName>
</protein>
<dbReference type="KEGG" id="ahal:FTX54_012805"/>
<organism evidence="3 4">
    <name type="scientific">Alkalicoccus halolimnae</name>
    <dbReference type="NCBI Taxonomy" id="1667239"/>
    <lineage>
        <taxon>Bacteria</taxon>
        <taxon>Bacillati</taxon>
        <taxon>Bacillota</taxon>
        <taxon>Bacilli</taxon>
        <taxon>Bacillales</taxon>
        <taxon>Bacillaceae</taxon>
        <taxon>Alkalicoccus</taxon>
    </lineage>
</organism>
<sequence length="313" mass="34729">MSKDIMKKIWKAIEEHEKIIIHRHVRPDPDAIGAQAGLKEMIHAAFPHKKIFSAGETEPSLLFLAAMDNVKKEDYEDALVIVCDTANTARIDGEGAETGKLLIKIDHHPEVDQFGDIQWVETEASSTCEMISRLAELTEVPLPVEAARLLYAGIVADTGRFRFPNTSTATFASAGSLIAHGFDRSELYNKMDETSLELLRLQGHVLSNLEVSDSGAARVTLTKETLEKFSVTSKEASAIVNCFSNLKGLKAWVFFVEEEDIIRVRMRSKKPEIHKLAEDHKGGGHPMASGAQADTWKETDEIFAKLDILCREA</sequence>
<feature type="domain" description="DHHA1" evidence="2">
    <location>
        <begin position="228"/>
        <end position="307"/>
    </location>
</feature>
<dbReference type="Gene3D" id="3.90.1640.10">
    <property type="entry name" value="inorganic pyrophosphatase (n-terminal core)"/>
    <property type="match status" value="1"/>
</dbReference>
<reference evidence="3 4" key="1">
    <citation type="submission" date="2024-01" db="EMBL/GenBank/DDBJ databases">
        <title>Complete Genome Sequence of Alkalicoccus halolimnae BZ-SZ-XJ29T, a Moderately Halophilic Bacterium Isolated from a Salt Lake.</title>
        <authorList>
            <person name="Zhao B."/>
        </authorList>
    </citation>
    <scope>NUCLEOTIDE SEQUENCE [LARGE SCALE GENOMIC DNA]</scope>
    <source>
        <strain evidence="3 4">BZ-SZ-XJ29</strain>
    </source>
</reference>
<keyword evidence="3" id="KW-0378">Hydrolase</keyword>
<dbReference type="GO" id="GO:0003676">
    <property type="term" value="F:nucleic acid binding"/>
    <property type="evidence" value="ECO:0007669"/>
    <property type="project" value="InterPro"/>
</dbReference>
<dbReference type="OrthoDB" id="9803668at2"/>
<dbReference type="Gene3D" id="3.10.310.30">
    <property type="match status" value="1"/>
</dbReference>